<protein>
    <submittedName>
        <fullName evidence="2">Uncharacterized protein</fullName>
    </submittedName>
</protein>
<accession>A0A0M9VPN8</accession>
<dbReference type="RefSeq" id="XP_017992274.1">
    <property type="nucleotide sequence ID" value="XM_018135720.1"/>
</dbReference>
<gene>
    <name evidence="2" type="ORF">Malapachy_1213</name>
</gene>
<dbReference type="EMBL" id="LGAV01000003">
    <property type="protein sequence ID" value="KOS14642.1"/>
    <property type="molecule type" value="Genomic_DNA"/>
</dbReference>
<evidence type="ECO:0000313" key="2">
    <source>
        <dbReference type="EMBL" id="KOS14642.1"/>
    </source>
</evidence>
<dbReference type="Proteomes" id="UP000037751">
    <property type="component" value="Unassembled WGS sequence"/>
</dbReference>
<evidence type="ECO:0000313" key="3">
    <source>
        <dbReference type="Proteomes" id="UP000037751"/>
    </source>
</evidence>
<feature type="compositionally biased region" description="Polar residues" evidence="1">
    <location>
        <begin position="378"/>
        <end position="398"/>
    </location>
</feature>
<organism evidence="2 3">
    <name type="scientific">Malassezia pachydermatis</name>
    <dbReference type="NCBI Taxonomy" id="77020"/>
    <lineage>
        <taxon>Eukaryota</taxon>
        <taxon>Fungi</taxon>
        <taxon>Dikarya</taxon>
        <taxon>Basidiomycota</taxon>
        <taxon>Ustilaginomycotina</taxon>
        <taxon>Malasseziomycetes</taxon>
        <taxon>Malasseziales</taxon>
        <taxon>Malasseziaceae</taxon>
        <taxon>Malassezia</taxon>
    </lineage>
</organism>
<sequence>MLDPHLVPRQLHARAAHGSKLMFPPLHHADDPRFHNPILQHPLLASQGGPQATLDDEVIQVPEHLLPRWEELEHDTLPMEQHPSYPLGNPYWIHHTPHTLQPAGSSQPKLDPRIYSRYAMRMHTTEQKHTLTAVAHGSAQAKAALEAQADEAELTLPYTVESDGHVALAPHLQWRAQALTTTAPPTWPFRRFGPGPSARPYAALFRDAASAPDGQPEVSVWADVALEELVPASRPDSYTLPASLWHPYTHTAAKGRRRERPSGLPESLGAVTRLHDDAWLDEMALEADDVDTDDSFDRELASWAATESSSPSSSPSTQGPPRNSRRVSSAWMRDHHDFKRAILSVLADRVASTRQKRARGLTSTPEHAMSRKKRRSLPHTSFDSSSLLHDTASPSTSWVWGRSAPAP</sequence>
<evidence type="ECO:0000256" key="1">
    <source>
        <dbReference type="SAM" id="MobiDB-lite"/>
    </source>
</evidence>
<dbReference type="AlphaFoldDB" id="A0A0M9VPN8"/>
<name>A0A0M9VPN8_9BASI</name>
<feature type="region of interest" description="Disordered" evidence="1">
    <location>
        <begin position="353"/>
        <end position="407"/>
    </location>
</feature>
<proteinExistence type="predicted"/>
<reference evidence="2 3" key="1">
    <citation type="submission" date="2015-07" db="EMBL/GenBank/DDBJ databases">
        <title>Draft Genome Sequence of Malassezia furfur CBS1878 and Malassezia pachydermatis CBS1879.</title>
        <authorList>
            <person name="Triana S."/>
            <person name="Ohm R."/>
            <person name="Gonzalez A."/>
            <person name="DeCock H."/>
            <person name="Restrepo S."/>
            <person name="Celis A."/>
        </authorList>
    </citation>
    <scope>NUCLEOTIDE SEQUENCE [LARGE SCALE GENOMIC DNA]</scope>
    <source>
        <strain evidence="2 3">CBS 1879</strain>
    </source>
</reference>
<keyword evidence="3" id="KW-1185">Reference proteome</keyword>
<dbReference type="VEuPathDB" id="FungiDB:Malapachy_1213"/>
<dbReference type="GeneID" id="28727595"/>
<dbReference type="OrthoDB" id="2351920at2759"/>
<feature type="region of interest" description="Disordered" evidence="1">
    <location>
        <begin position="302"/>
        <end position="329"/>
    </location>
</feature>
<comment type="caution">
    <text evidence="2">The sequence shown here is derived from an EMBL/GenBank/DDBJ whole genome shotgun (WGS) entry which is preliminary data.</text>
</comment>